<comment type="subunit">
    <text evidence="11">F-type ATPases have 2 components, CF(1) - the catalytic core - and CF(0) - the membrane proton channel. CF(1) has five subunits: alpha(3), beta(3), gamma(1), delta(1), epsilon(1). CF(0) has three main subunits: a, b and c.</text>
</comment>
<dbReference type="GO" id="GO:0016787">
    <property type="term" value="F:hydrolase activity"/>
    <property type="evidence" value="ECO:0007669"/>
    <property type="project" value="UniProtKB-KW"/>
</dbReference>
<dbReference type="CDD" id="cd12151">
    <property type="entry name" value="F1-ATPase_gamma"/>
    <property type="match status" value="1"/>
</dbReference>
<reference evidence="12 13" key="1">
    <citation type="submission" date="2018-08" db="EMBL/GenBank/DDBJ databases">
        <title>Mucilaginibacter terrae sp. nov., isolated from manganese diggings.</title>
        <authorList>
            <person name="Huang Y."/>
            <person name="Zhou Z."/>
        </authorList>
    </citation>
    <scope>NUCLEOTIDE SEQUENCE [LARGE SCALE GENOMIC DNA]</scope>
    <source>
        <strain evidence="12 13">ZH6</strain>
    </source>
</reference>
<comment type="subcellular location">
    <subcellularLocation>
        <location evidence="11">Cell membrane</location>
        <topology evidence="11">Peripheral membrane protein</topology>
    </subcellularLocation>
    <subcellularLocation>
        <location evidence="2">Membrane</location>
        <topology evidence="2">Peripheral membrane protein</topology>
    </subcellularLocation>
    <subcellularLocation>
        <location evidence="10">Thylakoid</location>
    </subcellularLocation>
</comment>
<keyword evidence="4 11" id="KW-0813">Transport</keyword>
<dbReference type="Gene3D" id="1.10.287.80">
    <property type="entry name" value="ATP synthase, gamma subunit, helix hairpin domain"/>
    <property type="match status" value="2"/>
</dbReference>
<evidence type="ECO:0000256" key="3">
    <source>
        <dbReference type="ARBA" id="ARBA00007681"/>
    </source>
</evidence>
<dbReference type="PANTHER" id="PTHR11693">
    <property type="entry name" value="ATP SYNTHASE GAMMA CHAIN"/>
    <property type="match status" value="1"/>
</dbReference>
<keyword evidence="13" id="KW-1185">Reference proteome</keyword>
<gene>
    <name evidence="11 12" type="primary">atpG</name>
    <name evidence="12" type="ORF">DYU05_17220</name>
</gene>
<dbReference type="GO" id="GO:0046933">
    <property type="term" value="F:proton-transporting ATP synthase activity, rotational mechanism"/>
    <property type="evidence" value="ECO:0007669"/>
    <property type="project" value="UniProtKB-UniRule"/>
</dbReference>
<evidence type="ECO:0000256" key="4">
    <source>
        <dbReference type="ARBA" id="ARBA00022448"/>
    </source>
</evidence>
<evidence type="ECO:0000313" key="12">
    <source>
        <dbReference type="EMBL" id="RFZ82347.1"/>
    </source>
</evidence>
<keyword evidence="7 11" id="KW-0472">Membrane</keyword>
<comment type="similarity">
    <text evidence="3 11">Belongs to the ATPase gamma chain family.</text>
</comment>
<dbReference type="SUPFAM" id="SSF52943">
    <property type="entry name" value="ATP synthase (F1-ATPase), gamma subunit"/>
    <property type="match status" value="1"/>
</dbReference>
<dbReference type="HAMAP" id="MF_00815">
    <property type="entry name" value="ATP_synth_gamma_bact"/>
    <property type="match status" value="1"/>
</dbReference>
<sequence>MANLKEVRNRIVSVNSTQQITKAMKMVSAAKLRRATDAIIQLRPYANKLKDLLSNLSSSLEDGASPYLQDREPVRVLVVVVSSNRGLAGAFNSNVIKAANALIAEKYSEQMKAGNVSIVSIGKKSQDYYQRRKYNVIGNNNDLYLALNFENTSKITEEVMKGFVNGDYDRVELVYNHFRNAAVQYLITEQLLPVPKADEKPEAKADAFKAKDKVNPAQVDYILEPSKEEIVEQLIPKNIKIQLYRAVLDSNASEHGARMTAMDKATENAGELLKALKLSYNQARQAAITTELTEIVSGAAALAGA</sequence>
<evidence type="ECO:0000313" key="13">
    <source>
        <dbReference type="Proteomes" id="UP000260823"/>
    </source>
</evidence>
<evidence type="ECO:0000256" key="10">
    <source>
        <dbReference type="ARBA" id="ARBA00060385"/>
    </source>
</evidence>
<keyword evidence="6 11" id="KW-0406">Ion transport</keyword>
<proteinExistence type="inferred from homology"/>
<organism evidence="12 13">
    <name type="scientific">Mucilaginibacter terrenus</name>
    <dbReference type="NCBI Taxonomy" id="2482727"/>
    <lineage>
        <taxon>Bacteria</taxon>
        <taxon>Pseudomonadati</taxon>
        <taxon>Bacteroidota</taxon>
        <taxon>Sphingobacteriia</taxon>
        <taxon>Sphingobacteriales</taxon>
        <taxon>Sphingobacteriaceae</taxon>
        <taxon>Mucilaginibacter</taxon>
    </lineage>
</organism>
<dbReference type="PROSITE" id="PS00153">
    <property type="entry name" value="ATPASE_GAMMA"/>
    <property type="match status" value="1"/>
</dbReference>
<dbReference type="FunFam" id="1.10.287.80:FF:000003">
    <property type="entry name" value="ATP synthase gamma chain, chloroplastic"/>
    <property type="match status" value="1"/>
</dbReference>
<dbReference type="InterPro" id="IPR023632">
    <property type="entry name" value="ATP_synth_F1_gsu_CS"/>
</dbReference>
<dbReference type="Proteomes" id="UP000260823">
    <property type="component" value="Unassembled WGS sequence"/>
</dbReference>
<evidence type="ECO:0000256" key="8">
    <source>
        <dbReference type="ARBA" id="ARBA00023196"/>
    </source>
</evidence>
<dbReference type="NCBIfam" id="TIGR01146">
    <property type="entry name" value="ATPsyn_F1gamma"/>
    <property type="match status" value="1"/>
</dbReference>
<evidence type="ECO:0000256" key="5">
    <source>
        <dbReference type="ARBA" id="ARBA00022781"/>
    </source>
</evidence>
<dbReference type="GO" id="GO:0005524">
    <property type="term" value="F:ATP binding"/>
    <property type="evidence" value="ECO:0007669"/>
    <property type="project" value="UniProtKB-UniRule"/>
</dbReference>
<dbReference type="GO" id="GO:0009579">
    <property type="term" value="C:thylakoid"/>
    <property type="evidence" value="ECO:0007669"/>
    <property type="project" value="UniProtKB-SubCell"/>
</dbReference>
<keyword evidence="5 11" id="KW-0375">Hydrogen ion transport</keyword>
<dbReference type="RefSeq" id="WP_117384371.1">
    <property type="nucleotide sequence ID" value="NZ_QWDE01000003.1"/>
</dbReference>
<name>A0A3E2NMW9_9SPHI</name>
<evidence type="ECO:0000256" key="2">
    <source>
        <dbReference type="ARBA" id="ARBA00004170"/>
    </source>
</evidence>
<keyword evidence="9 11" id="KW-0066">ATP synthesis</keyword>
<dbReference type="GO" id="GO:0005886">
    <property type="term" value="C:plasma membrane"/>
    <property type="evidence" value="ECO:0007669"/>
    <property type="project" value="UniProtKB-SubCell"/>
</dbReference>
<dbReference type="AlphaFoldDB" id="A0A3E2NMW9"/>
<evidence type="ECO:0000256" key="7">
    <source>
        <dbReference type="ARBA" id="ARBA00023136"/>
    </source>
</evidence>
<dbReference type="PRINTS" id="PR00126">
    <property type="entry name" value="ATPASEGAMMA"/>
</dbReference>
<dbReference type="Pfam" id="PF00231">
    <property type="entry name" value="ATP-synt"/>
    <property type="match status" value="1"/>
</dbReference>
<dbReference type="InterPro" id="IPR035968">
    <property type="entry name" value="ATP_synth_F1_ATPase_gsu"/>
</dbReference>
<keyword evidence="8 11" id="KW-0139">CF(1)</keyword>
<dbReference type="EMBL" id="QWDE01000003">
    <property type="protein sequence ID" value="RFZ82347.1"/>
    <property type="molecule type" value="Genomic_DNA"/>
</dbReference>
<keyword evidence="11" id="KW-1003">Cell membrane</keyword>
<dbReference type="PANTHER" id="PTHR11693:SF22">
    <property type="entry name" value="ATP SYNTHASE SUBUNIT GAMMA, MITOCHONDRIAL"/>
    <property type="match status" value="1"/>
</dbReference>
<evidence type="ECO:0000256" key="6">
    <source>
        <dbReference type="ARBA" id="ARBA00023065"/>
    </source>
</evidence>
<evidence type="ECO:0000256" key="9">
    <source>
        <dbReference type="ARBA" id="ARBA00023310"/>
    </source>
</evidence>
<evidence type="ECO:0000256" key="11">
    <source>
        <dbReference type="HAMAP-Rule" id="MF_00815"/>
    </source>
</evidence>
<dbReference type="Gene3D" id="3.40.1380.10">
    <property type="match status" value="1"/>
</dbReference>
<dbReference type="GO" id="GO:0045259">
    <property type="term" value="C:proton-transporting ATP synthase complex"/>
    <property type="evidence" value="ECO:0007669"/>
    <property type="project" value="UniProtKB-KW"/>
</dbReference>
<dbReference type="OrthoDB" id="9812769at2"/>
<comment type="function">
    <text evidence="1 11">Produces ATP from ADP in the presence of a proton gradient across the membrane. The gamma chain is believed to be important in regulating ATPase activity and the flow of protons through the CF(0) complex.</text>
</comment>
<accession>A0A3E2NMW9</accession>
<protein>
    <recommendedName>
        <fullName evidence="11">ATP synthase gamma chain</fullName>
    </recommendedName>
    <alternativeName>
        <fullName evidence="11">ATP synthase F1 sector gamma subunit</fullName>
    </alternativeName>
    <alternativeName>
        <fullName evidence="11">F-ATPase gamma subunit</fullName>
    </alternativeName>
</protein>
<dbReference type="InterPro" id="IPR000131">
    <property type="entry name" value="ATP_synth_F1_gsu"/>
</dbReference>
<evidence type="ECO:0000256" key="1">
    <source>
        <dbReference type="ARBA" id="ARBA00003456"/>
    </source>
</evidence>
<comment type="caution">
    <text evidence="12">The sequence shown here is derived from an EMBL/GenBank/DDBJ whole genome shotgun (WGS) entry which is preliminary data.</text>
</comment>
<dbReference type="GO" id="GO:0042777">
    <property type="term" value="P:proton motive force-driven plasma membrane ATP synthesis"/>
    <property type="evidence" value="ECO:0007669"/>
    <property type="project" value="UniProtKB-UniRule"/>
</dbReference>
<keyword evidence="12" id="KW-0378">Hydrolase</keyword>